<reference evidence="2" key="2">
    <citation type="journal article" date="2021" name="PeerJ">
        <title>Extensive microbial diversity within the chicken gut microbiome revealed by metagenomics and culture.</title>
        <authorList>
            <person name="Gilroy R."/>
            <person name="Ravi A."/>
            <person name="Getino M."/>
            <person name="Pursley I."/>
            <person name="Horton D.L."/>
            <person name="Alikhan N.F."/>
            <person name="Baker D."/>
            <person name="Gharbi K."/>
            <person name="Hall N."/>
            <person name="Watson M."/>
            <person name="Adriaenssens E.M."/>
            <person name="Foster-Nyarko E."/>
            <person name="Jarju S."/>
            <person name="Secka A."/>
            <person name="Antonio M."/>
            <person name="Oren A."/>
            <person name="Chaudhuri R.R."/>
            <person name="La Ragione R."/>
            <person name="Hildebrand F."/>
            <person name="Pallen M.J."/>
        </authorList>
    </citation>
    <scope>NUCLEOTIDE SEQUENCE</scope>
    <source>
        <strain evidence="2">ChiSjej3B21-11622</strain>
    </source>
</reference>
<dbReference type="SMART" id="SM00833">
    <property type="entry name" value="CobW_C"/>
    <property type="match status" value="1"/>
</dbReference>
<dbReference type="InterPro" id="IPR011629">
    <property type="entry name" value="CobW-like_C"/>
</dbReference>
<dbReference type="Pfam" id="PF02492">
    <property type="entry name" value="cobW"/>
    <property type="match status" value="1"/>
</dbReference>
<dbReference type="EMBL" id="DVFT01000171">
    <property type="protein sequence ID" value="HIQ97215.1"/>
    <property type="molecule type" value="Genomic_DNA"/>
</dbReference>
<dbReference type="PANTHER" id="PTHR13748">
    <property type="entry name" value="COBW-RELATED"/>
    <property type="match status" value="1"/>
</dbReference>
<dbReference type="SUPFAM" id="SSF90002">
    <property type="entry name" value="Hypothetical protein YjiA, C-terminal domain"/>
    <property type="match status" value="1"/>
</dbReference>
<dbReference type="InterPro" id="IPR003495">
    <property type="entry name" value="CobW/HypB/UreG_nucleotide-bd"/>
</dbReference>
<feature type="domain" description="CobW C-terminal" evidence="1">
    <location>
        <begin position="211"/>
        <end position="294"/>
    </location>
</feature>
<dbReference type="Proteomes" id="UP000886886">
    <property type="component" value="Unassembled WGS sequence"/>
</dbReference>
<comment type="caution">
    <text evidence="2">The sequence shown here is derived from an EMBL/GenBank/DDBJ whole genome shotgun (WGS) entry which is preliminary data.</text>
</comment>
<organism evidence="2 3">
    <name type="scientific">Candidatus Limivivens merdigallinarum</name>
    <dbReference type="NCBI Taxonomy" id="2840859"/>
    <lineage>
        <taxon>Bacteria</taxon>
        <taxon>Bacillati</taxon>
        <taxon>Bacillota</taxon>
        <taxon>Clostridia</taxon>
        <taxon>Lachnospirales</taxon>
        <taxon>Lachnospiraceae</taxon>
        <taxon>Lachnospiraceae incertae sedis</taxon>
        <taxon>Candidatus Limivivens</taxon>
    </lineage>
</organism>
<proteinExistence type="predicted"/>
<dbReference type="Pfam" id="PF07683">
    <property type="entry name" value="CobW_C"/>
    <property type="match status" value="1"/>
</dbReference>
<dbReference type="CDD" id="cd03112">
    <property type="entry name" value="CobW-like"/>
    <property type="match status" value="1"/>
</dbReference>
<evidence type="ECO:0000259" key="1">
    <source>
        <dbReference type="SMART" id="SM00833"/>
    </source>
</evidence>
<dbReference type="Gene3D" id="3.40.50.300">
    <property type="entry name" value="P-loop containing nucleotide triphosphate hydrolases"/>
    <property type="match status" value="1"/>
</dbReference>
<protein>
    <submittedName>
        <fullName evidence="2">GTP-binding protein</fullName>
    </submittedName>
</protein>
<dbReference type="InterPro" id="IPR051316">
    <property type="entry name" value="Zinc-reg_GTPase_activator"/>
</dbReference>
<evidence type="ECO:0000313" key="3">
    <source>
        <dbReference type="Proteomes" id="UP000886886"/>
    </source>
</evidence>
<reference evidence="2" key="1">
    <citation type="submission" date="2020-10" db="EMBL/GenBank/DDBJ databases">
        <authorList>
            <person name="Gilroy R."/>
        </authorList>
    </citation>
    <scope>NUCLEOTIDE SEQUENCE</scope>
    <source>
        <strain evidence="2">ChiSjej3B21-11622</strain>
    </source>
</reference>
<dbReference type="SUPFAM" id="SSF52540">
    <property type="entry name" value="P-loop containing nucleoside triphosphate hydrolases"/>
    <property type="match status" value="1"/>
</dbReference>
<dbReference type="GO" id="GO:0005737">
    <property type="term" value="C:cytoplasm"/>
    <property type="evidence" value="ECO:0007669"/>
    <property type="project" value="TreeGrafter"/>
</dbReference>
<evidence type="ECO:0000313" key="2">
    <source>
        <dbReference type="EMBL" id="HIQ97215.1"/>
    </source>
</evidence>
<name>A0A9D0ZYM2_9FIRM</name>
<dbReference type="PANTHER" id="PTHR13748:SF62">
    <property type="entry name" value="COBW DOMAIN-CONTAINING PROTEIN"/>
    <property type="match status" value="1"/>
</dbReference>
<dbReference type="InterPro" id="IPR027417">
    <property type="entry name" value="P-loop_NTPase"/>
</dbReference>
<gene>
    <name evidence="2" type="ORF">IAB26_11710</name>
</gene>
<accession>A0A9D0ZYM2</accession>
<dbReference type="AlphaFoldDB" id="A0A9D0ZYM2"/>
<sequence length="309" mass="34950">MSELYMITGFLGAGKTTFLKQFIRLFPGKRIHVIVNEYGKEGIDGQLLKEVGSVLDEINNGSIFCSCRLDKFEEVLGKALKSQPDVILIEASGLSNPTNVKKIMAQEDKFPGLSYMGSICLVDAKRFEKVYRTATVIKKQISVSDIIILNKTDLASPEEISRVKELVKAHRPDIPIFETSFGRIGDGWLKEMKQPELVKEKPEIQTKDITLRSFVLTIRDTFTPYELQKFVEMFLDDTYRVKGFVRLQGETYLLDCVGNLFHLTPYQEEVHGINEIVVLAGNGLPAAKSVKEAIKWYPDKVIDFSMAKK</sequence>